<dbReference type="Proteomes" id="UP000290288">
    <property type="component" value="Unassembled WGS sequence"/>
</dbReference>
<reference evidence="3 4" key="1">
    <citation type="submission" date="2019-01" db="EMBL/GenBank/DDBJ databases">
        <title>Draft genome sequence of Psathyrella aberdarensis IHI B618.</title>
        <authorList>
            <person name="Buettner E."/>
            <person name="Kellner H."/>
        </authorList>
    </citation>
    <scope>NUCLEOTIDE SEQUENCE [LARGE SCALE GENOMIC DNA]</scope>
    <source>
        <strain evidence="3 4">IHI B618</strain>
    </source>
</reference>
<keyword evidence="4" id="KW-1185">Reference proteome</keyword>
<accession>A0A4Q2DFE9</accession>
<evidence type="ECO:0000256" key="2">
    <source>
        <dbReference type="SAM" id="Phobius"/>
    </source>
</evidence>
<feature type="transmembrane region" description="Helical" evidence="2">
    <location>
        <begin position="253"/>
        <end position="272"/>
    </location>
</feature>
<feature type="transmembrane region" description="Helical" evidence="2">
    <location>
        <begin position="66"/>
        <end position="87"/>
    </location>
</feature>
<name>A0A4Q2DFE9_9AGAR</name>
<feature type="region of interest" description="Disordered" evidence="1">
    <location>
        <begin position="1"/>
        <end position="51"/>
    </location>
</feature>
<evidence type="ECO:0000256" key="1">
    <source>
        <dbReference type="SAM" id="MobiDB-lite"/>
    </source>
</evidence>
<evidence type="ECO:0000313" key="3">
    <source>
        <dbReference type="EMBL" id="RXW18329.1"/>
    </source>
</evidence>
<gene>
    <name evidence="3" type="ORF">EST38_g7526</name>
</gene>
<feature type="transmembrane region" description="Helical" evidence="2">
    <location>
        <begin position="284"/>
        <end position="307"/>
    </location>
</feature>
<keyword evidence="2" id="KW-0812">Transmembrane</keyword>
<keyword evidence="2" id="KW-1133">Transmembrane helix</keyword>
<feature type="transmembrane region" description="Helical" evidence="2">
    <location>
        <begin position="319"/>
        <end position="339"/>
    </location>
</feature>
<dbReference type="OrthoDB" id="10425711at2759"/>
<feature type="transmembrane region" description="Helical" evidence="2">
    <location>
        <begin position="164"/>
        <end position="187"/>
    </location>
</feature>
<dbReference type="AlphaFoldDB" id="A0A4Q2DFE9"/>
<feature type="compositionally biased region" description="Polar residues" evidence="1">
    <location>
        <begin position="28"/>
        <end position="37"/>
    </location>
</feature>
<sequence>MKEGGHVRVRSDETAVDETERNGHDSKGTSTGANEKQPTGEGHSTHKNSQNFKDPHAYYTAFYDQFTNIIMISTFTGGVEAAILAFMRDLLSDDPFKTQMWRYDPRQPEISLYSTYSLGLMLGLLAVALNITVAAVAAVNAAIACHFSLLETITHERTMMPYRVVFCMLVQFMASGVSGMSLILLAINFHWPFAIVAAFLFFAGTLVAAYHLVSLFGTQWFTKLRGQPWHTVSLVLCSTAFAFDLSTPSKSSWFTITTFGVTIIYHMIAVLYNASSHQDHPSVLGICSVFVISGFWAACTVTTRILSRWFSGHWGQANMYVVCVLCGVEAAVLFGIGIYDSIQLDKWRKSSNNTPRHTDQVNN</sequence>
<keyword evidence="2" id="KW-0472">Membrane</keyword>
<feature type="transmembrane region" description="Helical" evidence="2">
    <location>
        <begin position="193"/>
        <end position="217"/>
    </location>
</feature>
<feature type="compositionally biased region" description="Basic and acidic residues" evidence="1">
    <location>
        <begin position="1"/>
        <end position="27"/>
    </location>
</feature>
<evidence type="ECO:0000313" key="4">
    <source>
        <dbReference type="Proteomes" id="UP000290288"/>
    </source>
</evidence>
<comment type="caution">
    <text evidence="3">The sequence shown here is derived from an EMBL/GenBank/DDBJ whole genome shotgun (WGS) entry which is preliminary data.</text>
</comment>
<feature type="transmembrane region" description="Helical" evidence="2">
    <location>
        <begin position="229"/>
        <end position="247"/>
    </location>
</feature>
<dbReference type="EMBL" id="SDEE01000273">
    <property type="protein sequence ID" value="RXW18329.1"/>
    <property type="molecule type" value="Genomic_DNA"/>
</dbReference>
<proteinExistence type="predicted"/>
<organism evidence="3 4">
    <name type="scientific">Candolleomyces aberdarensis</name>
    <dbReference type="NCBI Taxonomy" id="2316362"/>
    <lineage>
        <taxon>Eukaryota</taxon>
        <taxon>Fungi</taxon>
        <taxon>Dikarya</taxon>
        <taxon>Basidiomycota</taxon>
        <taxon>Agaricomycotina</taxon>
        <taxon>Agaricomycetes</taxon>
        <taxon>Agaricomycetidae</taxon>
        <taxon>Agaricales</taxon>
        <taxon>Agaricineae</taxon>
        <taxon>Psathyrellaceae</taxon>
        <taxon>Candolleomyces</taxon>
    </lineage>
</organism>
<protein>
    <submittedName>
        <fullName evidence="3">Uncharacterized protein</fullName>
    </submittedName>
</protein>
<feature type="transmembrane region" description="Helical" evidence="2">
    <location>
        <begin position="118"/>
        <end position="143"/>
    </location>
</feature>